<dbReference type="PANTHER" id="PTHR30614">
    <property type="entry name" value="MEMBRANE COMPONENT OF AMINO ACID ABC TRANSPORTER"/>
    <property type="match status" value="1"/>
</dbReference>
<feature type="transmembrane region" description="Helical" evidence="7">
    <location>
        <begin position="33"/>
        <end position="53"/>
    </location>
</feature>
<evidence type="ECO:0000256" key="4">
    <source>
        <dbReference type="ARBA" id="ARBA00022692"/>
    </source>
</evidence>
<dbReference type="GO" id="GO:0022857">
    <property type="term" value="F:transmembrane transporter activity"/>
    <property type="evidence" value="ECO:0007669"/>
    <property type="project" value="InterPro"/>
</dbReference>
<feature type="transmembrane region" description="Helical" evidence="7">
    <location>
        <begin position="228"/>
        <end position="247"/>
    </location>
</feature>
<keyword evidence="2 7" id="KW-0813">Transport</keyword>
<evidence type="ECO:0000313" key="9">
    <source>
        <dbReference type="EMBL" id="KPQ36864.1"/>
    </source>
</evidence>
<feature type="transmembrane region" description="Helical" evidence="7">
    <location>
        <begin position="445"/>
        <end position="463"/>
    </location>
</feature>
<feature type="transmembrane region" description="Helical" evidence="7">
    <location>
        <begin position="111"/>
        <end position="130"/>
    </location>
</feature>
<feature type="domain" description="ABC transmembrane type-1" evidence="8">
    <location>
        <begin position="270"/>
        <end position="464"/>
    </location>
</feature>
<keyword evidence="5 7" id="KW-1133">Transmembrane helix</keyword>
<gene>
    <name evidence="9" type="primary">aapM</name>
    <name evidence="9" type="ORF">HLUCCA11_05060</name>
</gene>
<protein>
    <submittedName>
        <fullName evidence="9">ABC-type L-amino acid uptake system permease component AapM</fullName>
    </submittedName>
</protein>
<name>A0A0P8C574_9CYAN</name>
<feature type="transmembrane region" description="Helical" evidence="7">
    <location>
        <begin position="267"/>
        <end position="293"/>
    </location>
</feature>
<reference evidence="9 10" key="1">
    <citation type="submission" date="2015-09" db="EMBL/GenBank/DDBJ databases">
        <title>Identification and resolution of microdiversity through metagenomic sequencing of parallel consortia.</title>
        <authorList>
            <person name="Nelson W.C."/>
            <person name="Romine M.F."/>
            <person name="Lindemann S.R."/>
        </authorList>
    </citation>
    <scope>NUCLEOTIDE SEQUENCE [LARGE SCALE GENOMIC DNA]</scope>
    <source>
        <strain evidence="9">Ana</strain>
    </source>
</reference>
<evidence type="ECO:0000256" key="6">
    <source>
        <dbReference type="ARBA" id="ARBA00023136"/>
    </source>
</evidence>
<feature type="transmembrane region" description="Helical" evidence="7">
    <location>
        <begin position="164"/>
        <end position="183"/>
    </location>
</feature>
<dbReference type="Gene3D" id="1.10.3720.10">
    <property type="entry name" value="MetI-like"/>
    <property type="match status" value="1"/>
</dbReference>
<comment type="caution">
    <text evidence="9">The sequence shown here is derived from an EMBL/GenBank/DDBJ whole genome shotgun (WGS) entry which is preliminary data.</text>
</comment>
<evidence type="ECO:0000256" key="1">
    <source>
        <dbReference type="ARBA" id="ARBA00004651"/>
    </source>
</evidence>
<keyword evidence="6 7" id="KW-0472">Membrane</keyword>
<evidence type="ECO:0000256" key="5">
    <source>
        <dbReference type="ARBA" id="ARBA00022989"/>
    </source>
</evidence>
<dbReference type="GO" id="GO:0006865">
    <property type="term" value="P:amino acid transport"/>
    <property type="evidence" value="ECO:0007669"/>
    <property type="project" value="TreeGrafter"/>
</dbReference>
<feature type="transmembrane region" description="Helical" evidence="7">
    <location>
        <begin position="198"/>
        <end position="216"/>
    </location>
</feature>
<dbReference type="PATRIC" id="fig|1666911.3.peg.3027"/>
<evidence type="ECO:0000256" key="2">
    <source>
        <dbReference type="ARBA" id="ARBA00022448"/>
    </source>
</evidence>
<dbReference type="PROSITE" id="PS50928">
    <property type="entry name" value="ABC_TM1"/>
    <property type="match status" value="1"/>
</dbReference>
<dbReference type="InterPro" id="IPR043429">
    <property type="entry name" value="ArtM/GltK/GlnP/TcyL/YhdX-like"/>
</dbReference>
<feature type="transmembrane region" description="Helical" evidence="7">
    <location>
        <begin position="305"/>
        <end position="329"/>
    </location>
</feature>
<evidence type="ECO:0000313" key="10">
    <source>
        <dbReference type="Proteomes" id="UP000050465"/>
    </source>
</evidence>
<feature type="transmembrane region" description="Helical" evidence="7">
    <location>
        <begin position="415"/>
        <end position="433"/>
    </location>
</feature>
<keyword evidence="4 7" id="KW-0812">Transmembrane</keyword>
<dbReference type="STRING" id="1666911.HLUCCA11_05060"/>
<accession>A0A0P8C574</accession>
<dbReference type="CDD" id="cd06261">
    <property type="entry name" value="TM_PBP2"/>
    <property type="match status" value="1"/>
</dbReference>
<dbReference type="NCBIfam" id="TIGR01726">
    <property type="entry name" value="HEQRo_perm_3TM"/>
    <property type="match status" value="1"/>
</dbReference>
<dbReference type="Proteomes" id="UP000050465">
    <property type="component" value="Unassembled WGS sequence"/>
</dbReference>
<dbReference type="PANTHER" id="PTHR30614:SF41">
    <property type="entry name" value="INNER MEMBRANE AMINO-ACID ABC TRANSPORTER PERMEASE PROTEIN YHDY"/>
    <property type="match status" value="1"/>
</dbReference>
<dbReference type="SUPFAM" id="SSF161098">
    <property type="entry name" value="MetI-like"/>
    <property type="match status" value="1"/>
</dbReference>
<dbReference type="GO" id="GO:0043190">
    <property type="term" value="C:ATP-binding cassette (ABC) transporter complex"/>
    <property type="evidence" value="ECO:0007669"/>
    <property type="project" value="InterPro"/>
</dbReference>
<dbReference type="InterPro" id="IPR010065">
    <property type="entry name" value="AA_ABC_transptr_permease_3TM"/>
</dbReference>
<sequence>MITASSRPVERGAPRVISTGPVAWGRKNLFNSWFNSILTVVLLLILGSVAYSFTTWAFTQADWSVIVANFGNFMTGLYPPDSYWRVWSVLGMVMALAGLTWGALARNQKSLFGRNLLIGLGGVALFFVLLPMTRPYMPHILGALLLLVGGAALGQALGRKFTGAIKWISAGWFVSYFIALYLLGGGPFFGRGTMSPSLFYSIIVMLGGSLVAGWQLASRISIPVIPAWISKTILFLVGFIAVYQVLWRLPYALNLDFGLKSVSTNNWGGLLLTLLLAISGIVLCFPAGVLLALGRRSKLPIVRALSVAYIELIRGVPLISILFMGQVLIPLFLPEGVRPDRVVRAIIGLTIFSAAYLAENVRAGLQAVPQGQSEAAQSLGLNKFLTTALIVLPQALKTAIPAIVGQFISLFQDTTLLGIVGLVELLGISQNLLASPTYLGDYKEGYLFIAAIYWIFCYAMSYGSQKIELALNTDLR</sequence>
<dbReference type="AlphaFoldDB" id="A0A0P8C574"/>
<feature type="transmembrane region" description="Helical" evidence="7">
    <location>
        <begin position="84"/>
        <end position="104"/>
    </location>
</feature>
<organism evidence="9 10">
    <name type="scientific">Phormidesmis priestleyi Ana</name>
    <dbReference type="NCBI Taxonomy" id="1666911"/>
    <lineage>
        <taxon>Bacteria</taxon>
        <taxon>Bacillati</taxon>
        <taxon>Cyanobacteriota</taxon>
        <taxon>Cyanophyceae</taxon>
        <taxon>Leptolyngbyales</taxon>
        <taxon>Leptolyngbyaceae</taxon>
        <taxon>Phormidesmis</taxon>
    </lineage>
</organism>
<dbReference type="Pfam" id="PF00528">
    <property type="entry name" value="BPD_transp_1"/>
    <property type="match status" value="1"/>
</dbReference>
<feature type="transmembrane region" description="Helical" evidence="7">
    <location>
        <begin position="136"/>
        <end position="157"/>
    </location>
</feature>
<evidence type="ECO:0000259" key="8">
    <source>
        <dbReference type="PROSITE" id="PS50928"/>
    </source>
</evidence>
<comment type="subcellular location">
    <subcellularLocation>
        <location evidence="1 7">Cell membrane</location>
        <topology evidence="1 7">Multi-pass membrane protein</topology>
    </subcellularLocation>
</comment>
<evidence type="ECO:0000256" key="7">
    <source>
        <dbReference type="RuleBase" id="RU363032"/>
    </source>
</evidence>
<proteinExistence type="inferred from homology"/>
<dbReference type="InterPro" id="IPR000515">
    <property type="entry name" value="MetI-like"/>
</dbReference>
<evidence type="ECO:0000256" key="3">
    <source>
        <dbReference type="ARBA" id="ARBA00022475"/>
    </source>
</evidence>
<dbReference type="EMBL" id="LJZR01000004">
    <property type="protein sequence ID" value="KPQ36864.1"/>
    <property type="molecule type" value="Genomic_DNA"/>
</dbReference>
<comment type="similarity">
    <text evidence="7">Belongs to the binding-protein-dependent transport system permease family.</text>
</comment>
<keyword evidence="3" id="KW-1003">Cell membrane</keyword>
<dbReference type="InterPro" id="IPR035906">
    <property type="entry name" value="MetI-like_sf"/>
</dbReference>